<dbReference type="Pfam" id="PF13771">
    <property type="entry name" value="zf-HC5HC2H"/>
    <property type="match status" value="2"/>
</dbReference>
<dbReference type="InterPro" id="IPR001965">
    <property type="entry name" value="Znf_PHD"/>
</dbReference>
<feature type="domain" description="PHD-type" evidence="5">
    <location>
        <begin position="206"/>
        <end position="266"/>
    </location>
</feature>
<feature type="region of interest" description="Disordered" evidence="4">
    <location>
        <begin position="98"/>
        <end position="172"/>
    </location>
</feature>
<reference evidence="6" key="1">
    <citation type="submission" date="2025-08" db="UniProtKB">
        <authorList>
            <consortium name="Ensembl"/>
        </authorList>
    </citation>
    <scope>IDENTIFICATION</scope>
</reference>
<evidence type="ECO:0000259" key="5">
    <source>
        <dbReference type="PROSITE" id="PS51805"/>
    </source>
</evidence>
<feature type="region of interest" description="Disordered" evidence="4">
    <location>
        <begin position="266"/>
        <end position="301"/>
    </location>
</feature>
<evidence type="ECO:0000313" key="7">
    <source>
        <dbReference type="Proteomes" id="UP000694700"/>
    </source>
</evidence>
<dbReference type="InterPro" id="IPR013083">
    <property type="entry name" value="Znf_RING/FYVE/PHD"/>
</dbReference>
<evidence type="ECO:0000256" key="1">
    <source>
        <dbReference type="ARBA" id="ARBA00022723"/>
    </source>
</evidence>
<feature type="compositionally biased region" description="Basic and acidic residues" evidence="4">
    <location>
        <begin position="278"/>
        <end position="292"/>
    </location>
</feature>
<dbReference type="PROSITE" id="PS51805">
    <property type="entry name" value="EPHD"/>
    <property type="match status" value="2"/>
</dbReference>
<keyword evidence="1" id="KW-0479">Metal-binding</keyword>
<dbReference type="Ensembl" id="ENSCCRT00015026542.1">
    <property type="protein sequence ID" value="ENSCCRP00015025632.1"/>
    <property type="gene ID" value="ENSCCRG00015010852.1"/>
</dbReference>
<feature type="domain" description="PHD-type" evidence="5">
    <location>
        <begin position="1"/>
        <end position="95"/>
    </location>
</feature>
<dbReference type="Gene3D" id="3.30.40.10">
    <property type="entry name" value="Zinc/RING finger domain, C3HC4 (zinc finger)"/>
    <property type="match status" value="2"/>
</dbReference>
<evidence type="ECO:0000256" key="2">
    <source>
        <dbReference type="ARBA" id="ARBA00022771"/>
    </source>
</evidence>
<accession>A0A8C1TPF0</accession>
<evidence type="ECO:0000256" key="4">
    <source>
        <dbReference type="SAM" id="MobiDB-lite"/>
    </source>
</evidence>
<dbReference type="SUPFAM" id="SSF57903">
    <property type="entry name" value="FYVE/PHD zinc finger"/>
    <property type="match status" value="1"/>
</dbReference>
<dbReference type="AlphaFoldDB" id="A0A8C1TPF0"/>
<dbReference type="GO" id="GO:0005634">
    <property type="term" value="C:nucleus"/>
    <property type="evidence" value="ECO:0007669"/>
    <property type="project" value="TreeGrafter"/>
</dbReference>
<proteinExistence type="predicted"/>
<protein>
    <submittedName>
        <fullName evidence="6">PHD finger protein 6</fullName>
    </submittedName>
</protein>
<name>A0A8C1TPF0_CYPCA</name>
<dbReference type="Proteomes" id="UP000694700">
    <property type="component" value="Unplaced"/>
</dbReference>
<sequence length="301" mass="33505">MSGQRKGASLFSSALVTSHSDSENIGGFSIEDVKKEIRRGNKLMCTSCHRPGATIGCDVKTCRRTYHYYCALWDKAQTKENPSQGIYLVYCRKHRDASQDGSDDEQGVAANDSDSSPPRSRGRGRFEKSRIRGVSRGQSDDTRSTSSQGNDDTESSSHRDRSPLRGSPSDSGLRCGFCHAGDEENETRGVLHSDNAKKVAAHYKCMEIKRGKRMKCTLCAQLGATIGCEIKACVKTYHYHCGLQDKAKYIENMARGIYKLYCKNHSGNEERDEEDEERESRSKEKAAIDNRADPPLQLNGN</sequence>
<dbReference type="SMART" id="SM00249">
    <property type="entry name" value="PHD"/>
    <property type="match status" value="2"/>
</dbReference>
<dbReference type="PANTHER" id="PTHR12420:SF15">
    <property type="entry name" value="PHD FINGER PROTEIN 6"/>
    <property type="match status" value="1"/>
</dbReference>
<keyword evidence="3" id="KW-0862">Zinc</keyword>
<keyword evidence="2" id="KW-0863">Zinc-finger</keyword>
<organism evidence="6 7">
    <name type="scientific">Cyprinus carpio</name>
    <name type="common">Common carp</name>
    <dbReference type="NCBI Taxonomy" id="7962"/>
    <lineage>
        <taxon>Eukaryota</taxon>
        <taxon>Metazoa</taxon>
        <taxon>Chordata</taxon>
        <taxon>Craniata</taxon>
        <taxon>Vertebrata</taxon>
        <taxon>Euteleostomi</taxon>
        <taxon>Actinopterygii</taxon>
        <taxon>Neopterygii</taxon>
        <taxon>Teleostei</taxon>
        <taxon>Ostariophysi</taxon>
        <taxon>Cypriniformes</taxon>
        <taxon>Cyprinidae</taxon>
        <taxon>Cyprininae</taxon>
        <taxon>Cyprinus</taxon>
    </lineage>
</organism>
<dbReference type="InterPro" id="IPR034732">
    <property type="entry name" value="EPHD"/>
</dbReference>
<dbReference type="GO" id="GO:0008270">
    <property type="term" value="F:zinc ion binding"/>
    <property type="evidence" value="ECO:0007669"/>
    <property type="project" value="UniProtKB-KW"/>
</dbReference>
<evidence type="ECO:0000256" key="3">
    <source>
        <dbReference type="ARBA" id="ARBA00022833"/>
    </source>
</evidence>
<evidence type="ECO:0000313" key="6">
    <source>
        <dbReference type="Ensembl" id="ENSCCRP00015025632.1"/>
    </source>
</evidence>
<dbReference type="InterPro" id="IPR011011">
    <property type="entry name" value="Znf_FYVE_PHD"/>
</dbReference>
<dbReference type="InterPro" id="IPR051188">
    <property type="entry name" value="PHD-type_Zinc_Finger"/>
</dbReference>
<dbReference type="PANTHER" id="PTHR12420">
    <property type="entry name" value="PHD FINGER PROTEIN"/>
    <property type="match status" value="1"/>
</dbReference>